<dbReference type="RefSeq" id="WP_094434381.1">
    <property type="nucleotide sequence ID" value="NZ_NKDB02000001.1"/>
</dbReference>
<evidence type="ECO:0000313" key="1">
    <source>
        <dbReference type="EMBL" id="RKJ98384.1"/>
    </source>
</evidence>
<organism evidence="1 2">
    <name type="scientific">Alicycliphilus denitrificans</name>
    <dbReference type="NCBI Taxonomy" id="179636"/>
    <lineage>
        <taxon>Bacteria</taxon>
        <taxon>Pseudomonadati</taxon>
        <taxon>Pseudomonadota</taxon>
        <taxon>Betaproteobacteria</taxon>
        <taxon>Burkholderiales</taxon>
        <taxon>Comamonadaceae</taxon>
        <taxon>Alicycliphilus</taxon>
    </lineage>
</organism>
<dbReference type="Pfam" id="PF11142">
    <property type="entry name" value="DUF2917"/>
    <property type="match status" value="1"/>
</dbReference>
<protein>
    <submittedName>
        <fullName evidence="1">DUF2917 domain-containing protein</fullName>
    </submittedName>
</protein>
<evidence type="ECO:0000313" key="2">
    <source>
        <dbReference type="Proteomes" id="UP000216225"/>
    </source>
</evidence>
<name>A0A420KEL5_9BURK</name>
<dbReference type="AlphaFoldDB" id="A0A420KEL5"/>
<gene>
    <name evidence="1" type="ORF">CE154_001020</name>
</gene>
<dbReference type="Proteomes" id="UP000216225">
    <property type="component" value="Unassembled WGS sequence"/>
</dbReference>
<sequence length="114" mass="11961">MTASHVPDSQQSTGQGLCTLAAGATHSLRPRAAMQLRVFSGRAWVTLDDGPHGWREGAGDLVLRAGQSLCVAPGWHAVVEPLGHQALQYQWHGLGAVQPACRPVADMGLGACRA</sequence>
<reference evidence="1 2" key="1">
    <citation type="submission" date="2018-09" db="EMBL/GenBank/DDBJ databases">
        <title>Genome comparison of Alicycliphilus sp. BQ1, a polyurethanolytic bacterium, with its closest phylogenetic relatives Alicycliphilus denitrificans BC and K601, unable to attack polyurethane.</title>
        <authorList>
            <person name="Loza-Tavera H."/>
            <person name="Lozano L."/>
            <person name="Cevallos M."/>
            <person name="Maya-Lucas O."/>
            <person name="Garcia-Mena J."/>
            <person name="Hernandez J."/>
        </authorList>
    </citation>
    <scope>NUCLEOTIDE SEQUENCE [LARGE SCALE GENOMIC DNA]</scope>
    <source>
        <strain evidence="1 2">BQ1</strain>
    </source>
</reference>
<comment type="caution">
    <text evidence="1">The sequence shown here is derived from an EMBL/GenBank/DDBJ whole genome shotgun (WGS) entry which is preliminary data.</text>
</comment>
<dbReference type="EMBL" id="NKDB02000001">
    <property type="protein sequence ID" value="RKJ98384.1"/>
    <property type="molecule type" value="Genomic_DNA"/>
</dbReference>
<dbReference type="InterPro" id="IPR011051">
    <property type="entry name" value="RmlC_Cupin_sf"/>
</dbReference>
<proteinExistence type="predicted"/>
<accession>A0A420KEL5</accession>
<dbReference type="InterPro" id="IPR021317">
    <property type="entry name" value="DUF2917"/>
</dbReference>
<dbReference type="SUPFAM" id="SSF51182">
    <property type="entry name" value="RmlC-like cupins"/>
    <property type="match status" value="1"/>
</dbReference>